<evidence type="ECO:0000313" key="3">
    <source>
        <dbReference type="EMBL" id="KRZ28000.1"/>
    </source>
</evidence>
<proteinExistence type="predicted"/>
<dbReference type="Proteomes" id="UP000054805">
    <property type="component" value="Unassembled WGS sequence"/>
</dbReference>
<protein>
    <submittedName>
        <fullName evidence="1">Uncharacterized protein</fullName>
    </submittedName>
</protein>
<evidence type="ECO:0000313" key="1">
    <source>
        <dbReference type="EMBL" id="KRY70365.1"/>
    </source>
</evidence>
<sequence>LTQQPLRFRNSHADRLAEAQLRKSGRSNLAPGCWESCLISKSPTNSPDQVGRQAFSLWNRALQIFRYTWAHLS</sequence>
<dbReference type="Proteomes" id="UP000054632">
    <property type="component" value="Unassembled WGS sequence"/>
</dbReference>
<dbReference type="Proteomes" id="UP000054826">
    <property type="component" value="Unassembled WGS sequence"/>
</dbReference>
<dbReference type="EMBL" id="JYDV01000159">
    <property type="protein sequence ID" value="KRZ28000.1"/>
    <property type="molecule type" value="Genomic_DNA"/>
</dbReference>
<comment type="caution">
    <text evidence="1">The sequence shown here is derived from an EMBL/GenBank/DDBJ whole genome shotgun (WGS) entry which is preliminary data.</text>
</comment>
<feature type="non-terminal residue" evidence="1">
    <location>
        <position position="1"/>
    </location>
</feature>
<organism evidence="1 4">
    <name type="scientific">Trichinella pseudospiralis</name>
    <name type="common">Parasitic roundworm</name>
    <dbReference type="NCBI Taxonomy" id="6337"/>
    <lineage>
        <taxon>Eukaryota</taxon>
        <taxon>Metazoa</taxon>
        <taxon>Ecdysozoa</taxon>
        <taxon>Nematoda</taxon>
        <taxon>Enoplea</taxon>
        <taxon>Dorylaimia</taxon>
        <taxon>Trichinellida</taxon>
        <taxon>Trichinellidae</taxon>
        <taxon>Trichinella</taxon>
    </lineage>
</organism>
<name>A0A0V1E956_TRIPS</name>
<evidence type="ECO:0000313" key="5">
    <source>
        <dbReference type="Proteomes" id="UP000054805"/>
    </source>
</evidence>
<reference evidence="4 5" key="1">
    <citation type="submission" date="2015-01" db="EMBL/GenBank/DDBJ databases">
        <title>Evolution of Trichinella species and genotypes.</title>
        <authorList>
            <person name="Korhonen P.K."/>
            <person name="Edoardo P."/>
            <person name="Giuseppe L.R."/>
            <person name="Gasser R.B."/>
        </authorList>
    </citation>
    <scope>NUCLEOTIDE SEQUENCE [LARGE SCALE GENOMIC DNA]</scope>
    <source>
        <strain evidence="1">ISS13</strain>
        <strain evidence="3">ISS176</strain>
        <strain evidence="2">ISS588</strain>
    </source>
</reference>
<dbReference type="EMBL" id="JYDR01000075">
    <property type="protein sequence ID" value="KRY70365.1"/>
    <property type="molecule type" value="Genomic_DNA"/>
</dbReference>
<evidence type="ECO:0000313" key="4">
    <source>
        <dbReference type="Proteomes" id="UP000054632"/>
    </source>
</evidence>
<keyword evidence="5" id="KW-1185">Reference proteome</keyword>
<accession>A0A0V1E956</accession>
<dbReference type="EMBL" id="JYDS01000221">
    <property type="protein sequence ID" value="KRZ20978.1"/>
    <property type="molecule type" value="Genomic_DNA"/>
</dbReference>
<evidence type="ECO:0000313" key="2">
    <source>
        <dbReference type="EMBL" id="KRZ20978.1"/>
    </source>
</evidence>
<feature type="non-terminal residue" evidence="1">
    <location>
        <position position="73"/>
    </location>
</feature>
<dbReference type="AlphaFoldDB" id="A0A0V1E956"/>
<gene>
    <name evidence="1" type="ORF">T4A_7546</name>
    <name evidence="2" type="ORF">T4B_5133</name>
    <name evidence="3" type="ORF">T4C_7197</name>
</gene>